<organism evidence="2 3">
    <name type="scientific">Phialemonium atrogriseum</name>
    <dbReference type="NCBI Taxonomy" id="1093897"/>
    <lineage>
        <taxon>Eukaryota</taxon>
        <taxon>Fungi</taxon>
        <taxon>Dikarya</taxon>
        <taxon>Ascomycota</taxon>
        <taxon>Pezizomycotina</taxon>
        <taxon>Sordariomycetes</taxon>
        <taxon>Sordariomycetidae</taxon>
        <taxon>Cephalothecales</taxon>
        <taxon>Cephalothecaceae</taxon>
        <taxon>Phialemonium</taxon>
    </lineage>
</organism>
<evidence type="ECO:0000259" key="1">
    <source>
        <dbReference type="Pfam" id="PF01738"/>
    </source>
</evidence>
<keyword evidence="3" id="KW-1185">Reference proteome</keyword>
<dbReference type="GeneID" id="85314037"/>
<dbReference type="RefSeq" id="XP_060288110.1">
    <property type="nucleotide sequence ID" value="XM_060430850.1"/>
</dbReference>
<dbReference type="Proteomes" id="UP001244011">
    <property type="component" value="Unassembled WGS sequence"/>
</dbReference>
<comment type="caution">
    <text evidence="2">The sequence shown here is derived from an EMBL/GenBank/DDBJ whole genome shotgun (WGS) entry which is preliminary data.</text>
</comment>
<proteinExistence type="predicted"/>
<dbReference type="Pfam" id="PF01738">
    <property type="entry name" value="DLH"/>
    <property type="match status" value="1"/>
</dbReference>
<dbReference type="GO" id="GO:0016787">
    <property type="term" value="F:hydrolase activity"/>
    <property type="evidence" value="ECO:0007669"/>
    <property type="project" value="UniProtKB-KW"/>
</dbReference>
<dbReference type="SUPFAM" id="SSF53474">
    <property type="entry name" value="alpha/beta-Hydrolases"/>
    <property type="match status" value="1"/>
</dbReference>
<gene>
    <name evidence="2" type="ORF">QBC33DRAFT_575680</name>
</gene>
<dbReference type="Gene3D" id="3.40.50.1820">
    <property type="entry name" value="alpha/beta hydrolase"/>
    <property type="match status" value="1"/>
</dbReference>
<name>A0AAJ0FL82_9PEZI</name>
<accession>A0AAJ0FL82</accession>
<dbReference type="InterPro" id="IPR029058">
    <property type="entry name" value="AB_hydrolase_fold"/>
</dbReference>
<keyword evidence="2" id="KW-0378">Hydrolase</keyword>
<dbReference type="PANTHER" id="PTHR17630">
    <property type="entry name" value="DIENELACTONE HYDROLASE"/>
    <property type="match status" value="1"/>
</dbReference>
<dbReference type="PANTHER" id="PTHR17630:SF44">
    <property type="entry name" value="PROTEIN AIM2"/>
    <property type="match status" value="1"/>
</dbReference>
<sequence length="258" mass="28281">MASNPPGKCCTVGVRHEGQPTGKSLKVASKWDGYLAVPPADKEHKDVAILFIPDVFGIWQNSQLIADQLAANGYRTLIIDVLNGDPIELDMPKNFDFMKWLTQGSDGKNPHTKEAVDPIVEAGIQELKSQGAKKIGAVGYCFGGKYVVRHYKSGIDVGYVAHPSFVDEEELEAITGPLSISAAETDSIFPAEKRHKSEEILQKVGHPYQINLFSGVTHGFAVRCDLSIRAHRWAKEQAFVQAVQWFDEHLAGEAGAKL</sequence>
<dbReference type="EMBL" id="MU838998">
    <property type="protein sequence ID" value="KAK1771897.1"/>
    <property type="molecule type" value="Genomic_DNA"/>
</dbReference>
<evidence type="ECO:0000313" key="2">
    <source>
        <dbReference type="EMBL" id="KAK1771897.1"/>
    </source>
</evidence>
<dbReference type="InterPro" id="IPR002925">
    <property type="entry name" value="Dienelactn_hydro"/>
</dbReference>
<evidence type="ECO:0000313" key="3">
    <source>
        <dbReference type="Proteomes" id="UP001244011"/>
    </source>
</evidence>
<dbReference type="AlphaFoldDB" id="A0AAJ0FL82"/>
<protein>
    <submittedName>
        <fullName evidence="2">Dienelactone hydrolase</fullName>
    </submittedName>
</protein>
<reference evidence="2" key="1">
    <citation type="submission" date="2023-06" db="EMBL/GenBank/DDBJ databases">
        <title>Genome-scale phylogeny and comparative genomics of the fungal order Sordariales.</title>
        <authorList>
            <consortium name="Lawrence Berkeley National Laboratory"/>
            <person name="Hensen N."/>
            <person name="Bonometti L."/>
            <person name="Westerberg I."/>
            <person name="Brannstrom I.O."/>
            <person name="Guillou S."/>
            <person name="Cros-Aarteil S."/>
            <person name="Calhoun S."/>
            <person name="Haridas S."/>
            <person name="Kuo A."/>
            <person name="Mondo S."/>
            <person name="Pangilinan J."/>
            <person name="Riley R."/>
            <person name="Labutti K."/>
            <person name="Andreopoulos B."/>
            <person name="Lipzen A."/>
            <person name="Chen C."/>
            <person name="Yanf M."/>
            <person name="Daum C."/>
            <person name="Ng V."/>
            <person name="Clum A."/>
            <person name="Steindorff A."/>
            <person name="Ohm R."/>
            <person name="Martin F."/>
            <person name="Silar P."/>
            <person name="Natvig D."/>
            <person name="Lalanne C."/>
            <person name="Gautier V."/>
            <person name="Ament-Velasquez S.L."/>
            <person name="Kruys A."/>
            <person name="Hutchinson M.I."/>
            <person name="Powell A.J."/>
            <person name="Barry K."/>
            <person name="Miller A.N."/>
            <person name="Grigoriev I.V."/>
            <person name="Debuchy R."/>
            <person name="Gladieux P."/>
            <person name="Thoren M.H."/>
            <person name="Johannesson H."/>
        </authorList>
    </citation>
    <scope>NUCLEOTIDE SEQUENCE</scope>
    <source>
        <strain evidence="2">8032-3</strain>
    </source>
</reference>
<feature type="domain" description="Dienelactone hydrolase" evidence="1">
    <location>
        <begin position="32"/>
        <end position="249"/>
    </location>
</feature>